<feature type="transmembrane region" description="Helical" evidence="7">
    <location>
        <begin position="128"/>
        <end position="148"/>
    </location>
</feature>
<evidence type="ECO:0000313" key="10">
    <source>
        <dbReference type="Proteomes" id="UP000566819"/>
    </source>
</evidence>
<feature type="transmembrane region" description="Helical" evidence="7">
    <location>
        <begin position="97"/>
        <end position="116"/>
    </location>
</feature>
<dbReference type="PROSITE" id="PS50850">
    <property type="entry name" value="MFS"/>
    <property type="match status" value="1"/>
</dbReference>
<dbReference type="PANTHER" id="PTHR48022:SF10">
    <property type="entry name" value="MAJOR FACILITATOR SUPERFAMILY (MFS) PROFILE DOMAIN-CONTAINING PROTEIN"/>
    <property type="match status" value="1"/>
</dbReference>
<feature type="domain" description="Major facilitator superfamily (MFS) profile" evidence="8">
    <location>
        <begin position="50"/>
        <end position="495"/>
    </location>
</feature>
<dbReference type="FunFam" id="1.20.1250.20:FF:000078">
    <property type="entry name" value="MFS maltose transporter, putative"/>
    <property type="match status" value="1"/>
</dbReference>
<gene>
    <name evidence="9" type="ORF">G7Y89_g1427</name>
</gene>
<dbReference type="EMBL" id="JAAMPI010000055">
    <property type="protein sequence ID" value="KAF4636659.1"/>
    <property type="molecule type" value="Genomic_DNA"/>
</dbReference>
<feature type="transmembrane region" description="Helical" evidence="7">
    <location>
        <begin position="473"/>
        <end position="491"/>
    </location>
</feature>
<evidence type="ECO:0000256" key="2">
    <source>
        <dbReference type="ARBA" id="ARBA00010992"/>
    </source>
</evidence>
<keyword evidence="5 7" id="KW-0472">Membrane</keyword>
<evidence type="ECO:0000313" key="9">
    <source>
        <dbReference type="EMBL" id="KAF4636659.1"/>
    </source>
</evidence>
<keyword evidence="10" id="KW-1185">Reference proteome</keyword>
<dbReference type="GO" id="GO:0005351">
    <property type="term" value="F:carbohydrate:proton symporter activity"/>
    <property type="evidence" value="ECO:0007669"/>
    <property type="project" value="TreeGrafter"/>
</dbReference>
<feature type="transmembrane region" description="Helical" evidence="7">
    <location>
        <begin position="308"/>
        <end position="334"/>
    </location>
</feature>
<feature type="transmembrane region" description="Helical" evidence="7">
    <location>
        <begin position="346"/>
        <end position="363"/>
    </location>
</feature>
<feature type="transmembrane region" description="Helical" evidence="7">
    <location>
        <begin position="370"/>
        <end position="392"/>
    </location>
</feature>
<dbReference type="PANTHER" id="PTHR48022">
    <property type="entry name" value="PLASTIDIC GLUCOSE TRANSPORTER 4"/>
    <property type="match status" value="1"/>
</dbReference>
<evidence type="ECO:0000256" key="1">
    <source>
        <dbReference type="ARBA" id="ARBA00004141"/>
    </source>
</evidence>
<proteinExistence type="inferred from homology"/>
<feature type="transmembrane region" description="Helical" evidence="7">
    <location>
        <begin position="187"/>
        <end position="206"/>
    </location>
</feature>
<evidence type="ECO:0000256" key="7">
    <source>
        <dbReference type="SAM" id="Phobius"/>
    </source>
</evidence>
<keyword evidence="4 7" id="KW-1133">Transmembrane helix</keyword>
<dbReference type="AlphaFoldDB" id="A0A8H4WAA7"/>
<dbReference type="InterPro" id="IPR020846">
    <property type="entry name" value="MFS_dom"/>
</dbReference>
<evidence type="ECO:0000259" key="8">
    <source>
        <dbReference type="PROSITE" id="PS50850"/>
    </source>
</evidence>
<evidence type="ECO:0000256" key="4">
    <source>
        <dbReference type="ARBA" id="ARBA00022989"/>
    </source>
</evidence>
<comment type="caution">
    <text evidence="9">The sequence shown here is derived from an EMBL/GenBank/DDBJ whole genome shotgun (WGS) entry which is preliminary data.</text>
</comment>
<dbReference type="GO" id="GO:0016020">
    <property type="term" value="C:membrane"/>
    <property type="evidence" value="ECO:0007669"/>
    <property type="project" value="UniProtKB-SubCell"/>
</dbReference>
<dbReference type="OrthoDB" id="6133115at2759"/>
<organism evidence="9 10">
    <name type="scientific">Cudoniella acicularis</name>
    <dbReference type="NCBI Taxonomy" id="354080"/>
    <lineage>
        <taxon>Eukaryota</taxon>
        <taxon>Fungi</taxon>
        <taxon>Dikarya</taxon>
        <taxon>Ascomycota</taxon>
        <taxon>Pezizomycotina</taxon>
        <taxon>Leotiomycetes</taxon>
        <taxon>Helotiales</taxon>
        <taxon>Tricladiaceae</taxon>
        <taxon>Cudoniella</taxon>
    </lineage>
</organism>
<dbReference type="InterPro" id="IPR036259">
    <property type="entry name" value="MFS_trans_sf"/>
</dbReference>
<feature type="transmembrane region" description="Helical" evidence="7">
    <location>
        <begin position="398"/>
        <end position="418"/>
    </location>
</feature>
<evidence type="ECO:0000256" key="5">
    <source>
        <dbReference type="ARBA" id="ARBA00023136"/>
    </source>
</evidence>
<evidence type="ECO:0000256" key="3">
    <source>
        <dbReference type="ARBA" id="ARBA00022692"/>
    </source>
</evidence>
<accession>A0A8H4WAA7</accession>
<feature type="transmembrane region" description="Helical" evidence="7">
    <location>
        <begin position="218"/>
        <end position="239"/>
    </location>
</feature>
<feature type="transmembrane region" description="Helical" evidence="7">
    <location>
        <begin position="439"/>
        <end position="461"/>
    </location>
</feature>
<dbReference type="Gene3D" id="1.20.1250.20">
    <property type="entry name" value="MFS general substrate transporter like domains"/>
    <property type="match status" value="1"/>
</dbReference>
<comment type="similarity">
    <text evidence="2">Belongs to the major facilitator superfamily. Sugar transporter (TC 2.A.1.1) family.</text>
</comment>
<dbReference type="SUPFAM" id="SSF103473">
    <property type="entry name" value="MFS general substrate transporter"/>
    <property type="match status" value="1"/>
</dbReference>
<keyword evidence="3 7" id="KW-0812">Transmembrane</keyword>
<name>A0A8H4WAA7_9HELO</name>
<dbReference type="InterPro" id="IPR005828">
    <property type="entry name" value="MFS_sugar_transport-like"/>
</dbReference>
<protein>
    <recommendedName>
        <fullName evidence="8">Major facilitator superfamily (MFS) profile domain-containing protein</fullName>
    </recommendedName>
</protein>
<dbReference type="PROSITE" id="PS00217">
    <property type="entry name" value="SUGAR_TRANSPORT_2"/>
    <property type="match status" value="1"/>
</dbReference>
<feature type="transmembrane region" description="Helical" evidence="7">
    <location>
        <begin position="154"/>
        <end position="175"/>
    </location>
</feature>
<dbReference type="Pfam" id="PF00083">
    <property type="entry name" value="Sugar_tr"/>
    <property type="match status" value="1"/>
</dbReference>
<sequence length="539" mass="59646">MTDPKDKHSATYLDHATTGTSNASNTPPAPAPALKITRDSWKDNKKGIAICFIINMALFEYGLDQGMVNGFQAMPGFLHDFGYQDPHLPMGYGISTMVQQLITSLVSAGMFVSTFVSGWLSNKIGRKGGLWVAIFLMILSVTIQISVINFGALYAGRILLGFSNGLLLVCTQLYVQETIPSNLRSLAYTFYQFWISFGALLGTVVNNETSKRLDRSSYRIPLGVLYIIPVLLAIALLFLPETPRHLAAHGKYDEATRALRFLRDAAYMDLQIEEEMAEIKHSIEIDKEIISTVGYREMFRTAAIKRTLTSLGLALFSAANGVPFVTQYGVYFFMLSGDTQPFRDGVVLSCVGLAGVLATPLFTGKVGKRLILMTGGLVQGLCMLGMALSYSIRGIDGLSGRVTIAMCSIYLFTASATTSPYSWQVAGEVPTQRLRGHTLGFASSVTYLCGWSITFTIPYFINPTALNWGARYAYIWFASNLLICVFTFFVVPETNKRTLEEIDECYIQKVPIRNFPRYECVGTMSSRLEVVQKVKSEHE</sequence>
<evidence type="ECO:0000256" key="6">
    <source>
        <dbReference type="SAM" id="MobiDB-lite"/>
    </source>
</evidence>
<dbReference type="Proteomes" id="UP000566819">
    <property type="component" value="Unassembled WGS sequence"/>
</dbReference>
<feature type="region of interest" description="Disordered" evidence="6">
    <location>
        <begin position="15"/>
        <end position="34"/>
    </location>
</feature>
<comment type="subcellular location">
    <subcellularLocation>
        <location evidence="1">Membrane</location>
        <topology evidence="1">Multi-pass membrane protein</topology>
    </subcellularLocation>
</comment>
<reference evidence="9 10" key="1">
    <citation type="submission" date="2020-03" db="EMBL/GenBank/DDBJ databases">
        <title>Draft Genome Sequence of Cudoniella acicularis.</title>
        <authorList>
            <person name="Buettner E."/>
            <person name="Kellner H."/>
        </authorList>
    </citation>
    <scope>NUCLEOTIDE SEQUENCE [LARGE SCALE GENOMIC DNA]</scope>
    <source>
        <strain evidence="9 10">DSM 108380</strain>
    </source>
</reference>
<dbReference type="InterPro" id="IPR005829">
    <property type="entry name" value="Sugar_transporter_CS"/>
</dbReference>
<feature type="transmembrane region" description="Helical" evidence="7">
    <location>
        <begin position="47"/>
        <end position="63"/>
    </location>
</feature>
<dbReference type="InterPro" id="IPR050360">
    <property type="entry name" value="MFS_Sugar_Transporters"/>
</dbReference>